<feature type="domain" description="SLH" evidence="3">
    <location>
        <begin position="489"/>
        <end position="549"/>
    </location>
</feature>
<reference evidence="4 5" key="1">
    <citation type="submission" date="2021-05" db="EMBL/GenBank/DDBJ databases">
        <title>Fusibacter ferrireducens sp. nov., an anaerobic, sulfur- and Fe-reducing bacterium isolated from the mangrove sediment.</title>
        <authorList>
            <person name="Qiu D."/>
        </authorList>
    </citation>
    <scope>NUCLEOTIDE SEQUENCE [LARGE SCALE GENOMIC DNA]</scope>
    <source>
        <strain evidence="4 5">DSM 12116</strain>
    </source>
</reference>
<gene>
    <name evidence="4" type="ORF">KHM83_13375</name>
</gene>
<dbReference type="Gene3D" id="1.50.10.20">
    <property type="match status" value="1"/>
</dbReference>
<feature type="domain" description="SLH" evidence="3">
    <location>
        <begin position="418"/>
        <end position="481"/>
    </location>
</feature>
<keyword evidence="5" id="KW-1185">Reference proteome</keyword>
<sequence length="549" mass="59388">MKKTMAAFVLLIAMMTSLPIAFAASDSILDTAVNSSAKYMYEKVKKPQIGSIGGEWAIIGLARSGYPLSQAYVADYTDSVQAYLEAHNGILDERKYTEYARVILALTAIGIDAREVAGYDLTRPLGDFEKTVWQGINGPIWALIALDSGNYPMPVNADAERQATRMLYVNEILSRQLDNGGWQLNAKGGSGNADPDLTGMALQALADYQENDRVKVATEKALKCLSEGQNQNGGYTSWGEENVEACVQVLVAMCELGIDLEDSRFVKNGHSLLDNILTFKQTDGSFSHTHSGGGSSQMASEQGLYGLVAAKRAANGENSLYRMSDALSISDGVISKMLPAGEGLRYKHKDVKAVPITKSAVYFTDIDGLANTDAIYALAARAIINGYTADQSFRPQNPMKGSEGAAMLTIALGLPLTEVMDSDHMTTGEWYAKYVETASQYGIISDNDDVAFNPNSLLTREQTAVMMARAAKLCGLETSLTPMAQRDILAGFTDYPTVSEWAREAVAYCYDAGILEDSAMTIDPNAPALRGEIAQMVYRLLKLSNLIEG</sequence>
<evidence type="ECO:0000313" key="4">
    <source>
        <dbReference type="EMBL" id="MBS7527671.1"/>
    </source>
</evidence>
<dbReference type="EMBL" id="JAHBCL010000023">
    <property type="protein sequence ID" value="MBS7527671.1"/>
    <property type="molecule type" value="Genomic_DNA"/>
</dbReference>
<dbReference type="Proteomes" id="UP000746471">
    <property type="component" value="Unassembled WGS sequence"/>
</dbReference>
<evidence type="ECO:0000259" key="3">
    <source>
        <dbReference type="PROSITE" id="PS51272"/>
    </source>
</evidence>
<protein>
    <submittedName>
        <fullName evidence="4">S-layer homology domain-containing protein</fullName>
    </submittedName>
</protein>
<name>A0ABS5PSY3_9FIRM</name>
<dbReference type="RefSeq" id="WP_213237532.1">
    <property type="nucleotide sequence ID" value="NZ_JAHBCL010000023.1"/>
</dbReference>
<dbReference type="InterPro" id="IPR008930">
    <property type="entry name" value="Terpenoid_cyclase/PrenylTrfase"/>
</dbReference>
<dbReference type="InterPro" id="IPR001119">
    <property type="entry name" value="SLH_dom"/>
</dbReference>
<feature type="chain" id="PRO_5047057614" evidence="2">
    <location>
        <begin position="24"/>
        <end position="549"/>
    </location>
</feature>
<keyword evidence="2" id="KW-0732">Signal</keyword>
<dbReference type="CDD" id="cd00688">
    <property type="entry name" value="ISOPREN_C2_like"/>
    <property type="match status" value="1"/>
</dbReference>
<evidence type="ECO:0000256" key="2">
    <source>
        <dbReference type="SAM" id="SignalP"/>
    </source>
</evidence>
<evidence type="ECO:0000313" key="5">
    <source>
        <dbReference type="Proteomes" id="UP000746471"/>
    </source>
</evidence>
<evidence type="ECO:0000256" key="1">
    <source>
        <dbReference type="ARBA" id="ARBA00022737"/>
    </source>
</evidence>
<keyword evidence="1" id="KW-0677">Repeat</keyword>
<feature type="signal peptide" evidence="2">
    <location>
        <begin position="1"/>
        <end position="23"/>
    </location>
</feature>
<accession>A0ABS5PSY3</accession>
<proteinExistence type="predicted"/>
<dbReference type="PROSITE" id="PS51272">
    <property type="entry name" value="SLH"/>
    <property type="match status" value="3"/>
</dbReference>
<dbReference type="SUPFAM" id="SSF48239">
    <property type="entry name" value="Terpenoid cyclases/Protein prenyltransferases"/>
    <property type="match status" value="1"/>
</dbReference>
<dbReference type="Pfam" id="PF00395">
    <property type="entry name" value="SLH"/>
    <property type="match status" value="3"/>
</dbReference>
<organism evidence="4 5">
    <name type="scientific">Fusibacter paucivorans</name>
    <dbReference type="NCBI Taxonomy" id="76009"/>
    <lineage>
        <taxon>Bacteria</taxon>
        <taxon>Bacillati</taxon>
        <taxon>Bacillota</taxon>
        <taxon>Clostridia</taxon>
        <taxon>Eubacteriales</taxon>
        <taxon>Eubacteriales Family XII. Incertae Sedis</taxon>
        <taxon>Fusibacter</taxon>
    </lineage>
</organism>
<feature type="domain" description="SLH" evidence="3">
    <location>
        <begin position="358"/>
        <end position="417"/>
    </location>
</feature>
<comment type="caution">
    <text evidence="4">The sequence shown here is derived from an EMBL/GenBank/DDBJ whole genome shotgun (WGS) entry which is preliminary data.</text>
</comment>